<dbReference type="SUPFAM" id="SSF51735">
    <property type="entry name" value="NAD(P)-binding Rossmann-fold domains"/>
    <property type="match status" value="1"/>
</dbReference>
<sequence length="302" mass="32844">MSQETILVTGAAGSVGSTARAAIAILLEQGHRVRAMVRKLDARADRLRDLGAEVVVADMLDIVAVRAAMQDCSVVYFTMSVSPDYLEAAANVAVTAKSLGVKAFVNLSQMTLSQMSETETTSSPQQKQHWLAEQMLRWSGLPVVYMRPTAFFDGMFLVQAAKGIRDDNAIRLPFADGKTSPIAAADVGAAAAAVLANPEPHIGKVYELTGPQSLTMTEFAQEFSSALGRTIQYVNVPPQMWEAKLRELQQPAHLTTHLVVMAQLHRDNRYDRMTDTFQQLVGRAPISAAEFARRHAAAFTPA</sequence>
<dbReference type="RefSeq" id="WP_172167082.1">
    <property type="nucleotide sequence ID" value="NZ_WOEZ01000095.1"/>
</dbReference>
<feature type="domain" description="NmrA-like" evidence="1">
    <location>
        <begin position="3"/>
        <end position="271"/>
    </location>
</feature>
<keyword evidence="3" id="KW-1185">Reference proteome</keyword>
<evidence type="ECO:0000259" key="1">
    <source>
        <dbReference type="Pfam" id="PF05368"/>
    </source>
</evidence>
<dbReference type="Proteomes" id="UP000655523">
    <property type="component" value="Unassembled WGS sequence"/>
</dbReference>
<comment type="caution">
    <text evidence="2">The sequence shown here is derived from an EMBL/GenBank/DDBJ whole genome shotgun (WGS) entry which is preliminary data.</text>
</comment>
<evidence type="ECO:0000313" key="3">
    <source>
        <dbReference type="Proteomes" id="UP000655523"/>
    </source>
</evidence>
<dbReference type="Gene3D" id="3.40.50.720">
    <property type="entry name" value="NAD(P)-binding Rossmann-like Domain"/>
    <property type="match status" value="1"/>
</dbReference>
<dbReference type="InterPro" id="IPR036291">
    <property type="entry name" value="NAD(P)-bd_dom_sf"/>
</dbReference>
<dbReference type="PANTHER" id="PTHR43162">
    <property type="match status" value="1"/>
</dbReference>
<dbReference type="Pfam" id="PF05368">
    <property type="entry name" value="NmrA"/>
    <property type="match status" value="1"/>
</dbReference>
<reference evidence="2 3" key="1">
    <citation type="submission" date="2019-11" db="EMBL/GenBank/DDBJ databases">
        <title>Metabolism of dissolved organic matter in forest soils.</title>
        <authorList>
            <person name="Cyle K.T."/>
            <person name="Wilhelm R.C."/>
            <person name="Martinez C.E."/>
        </authorList>
    </citation>
    <scope>NUCLEOTIDE SEQUENCE [LARGE SCALE GENOMIC DNA]</scope>
    <source>
        <strain evidence="2 3">5N</strain>
    </source>
</reference>
<proteinExistence type="predicted"/>
<evidence type="ECO:0000313" key="2">
    <source>
        <dbReference type="EMBL" id="NPT56590.1"/>
    </source>
</evidence>
<organism evidence="2 3">
    <name type="scientific">Paraburkholderia elongata</name>
    <dbReference type="NCBI Taxonomy" id="2675747"/>
    <lineage>
        <taxon>Bacteria</taxon>
        <taxon>Pseudomonadati</taxon>
        <taxon>Pseudomonadota</taxon>
        <taxon>Betaproteobacteria</taxon>
        <taxon>Burkholderiales</taxon>
        <taxon>Burkholderiaceae</taxon>
        <taxon>Paraburkholderia</taxon>
    </lineage>
</organism>
<dbReference type="InterPro" id="IPR051604">
    <property type="entry name" value="Ergot_Alk_Oxidoreductase"/>
</dbReference>
<protein>
    <submittedName>
        <fullName evidence="2">NAD(P)H-binding protein</fullName>
    </submittedName>
</protein>
<dbReference type="InterPro" id="IPR008030">
    <property type="entry name" value="NmrA-like"/>
</dbReference>
<dbReference type="AlphaFoldDB" id="A0A972SKB7"/>
<dbReference type="PANTHER" id="PTHR43162:SF1">
    <property type="entry name" value="PRESTALK A DIFFERENTIATION PROTEIN A"/>
    <property type="match status" value="1"/>
</dbReference>
<accession>A0A972SKB7</accession>
<dbReference type="EMBL" id="WOEZ01000095">
    <property type="protein sequence ID" value="NPT56590.1"/>
    <property type="molecule type" value="Genomic_DNA"/>
</dbReference>
<gene>
    <name evidence="2" type="ORF">GNZ13_18850</name>
</gene>
<name>A0A972SKB7_9BURK</name>